<protein>
    <submittedName>
        <fullName evidence="1">Uncharacterized protein</fullName>
    </submittedName>
</protein>
<reference evidence="1 2" key="1">
    <citation type="submission" date="2021-06" db="EMBL/GenBank/DDBJ databases">
        <authorList>
            <person name="Palmer J.M."/>
        </authorList>
    </citation>
    <scope>NUCLEOTIDE SEQUENCE [LARGE SCALE GENOMIC DNA]</scope>
    <source>
        <strain evidence="1 2">XC_2019</strain>
        <tissue evidence="1">Muscle</tissue>
    </source>
</reference>
<dbReference type="PANTHER" id="PTHR13389">
    <property type="entry name" value="PUMILIO HOMOLOG 3"/>
    <property type="match status" value="1"/>
</dbReference>
<dbReference type="Proteomes" id="UP001434883">
    <property type="component" value="Unassembled WGS sequence"/>
</dbReference>
<dbReference type="PANTHER" id="PTHR13389:SF0">
    <property type="entry name" value="PUMILIO HOMOLOG 3"/>
    <property type="match status" value="1"/>
</dbReference>
<dbReference type="InterPro" id="IPR040059">
    <property type="entry name" value="PUM3"/>
</dbReference>
<name>A0ABV0S175_9TELE</name>
<evidence type="ECO:0000313" key="2">
    <source>
        <dbReference type="Proteomes" id="UP001434883"/>
    </source>
</evidence>
<evidence type="ECO:0000313" key="1">
    <source>
        <dbReference type="EMBL" id="MEQ2213666.1"/>
    </source>
</evidence>
<comment type="caution">
    <text evidence="1">The sequence shown here is derived from an EMBL/GenBank/DDBJ whole genome shotgun (WGS) entry which is preliminary data.</text>
</comment>
<gene>
    <name evidence="1" type="ORF">XENOCAPTIV_018834</name>
</gene>
<accession>A0ABV0S175</accession>
<feature type="non-terminal residue" evidence="1">
    <location>
        <position position="1"/>
    </location>
</feature>
<keyword evidence="2" id="KW-1185">Reference proteome</keyword>
<sequence>KKCDEEKKKKLMKELHGLIRGKMKQELVAAVIQMFKGHIRQMLRHAAASTIVEYAYNDKAVLTQKLMITDELYGPTYAICKVSTHTPSALSDELQLFPTIFSLLLLRSVVGG</sequence>
<proteinExistence type="predicted"/>
<dbReference type="SUPFAM" id="SSF48371">
    <property type="entry name" value="ARM repeat"/>
    <property type="match status" value="1"/>
</dbReference>
<dbReference type="EMBL" id="JAHRIN010062782">
    <property type="protein sequence ID" value="MEQ2213666.1"/>
    <property type="molecule type" value="Genomic_DNA"/>
</dbReference>
<dbReference type="InterPro" id="IPR016024">
    <property type="entry name" value="ARM-type_fold"/>
</dbReference>
<organism evidence="1 2">
    <name type="scientific">Xenoophorus captivus</name>
    <dbReference type="NCBI Taxonomy" id="1517983"/>
    <lineage>
        <taxon>Eukaryota</taxon>
        <taxon>Metazoa</taxon>
        <taxon>Chordata</taxon>
        <taxon>Craniata</taxon>
        <taxon>Vertebrata</taxon>
        <taxon>Euteleostomi</taxon>
        <taxon>Actinopterygii</taxon>
        <taxon>Neopterygii</taxon>
        <taxon>Teleostei</taxon>
        <taxon>Neoteleostei</taxon>
        <taxon>Acanthomorphata</taxon>
        <taxon>Ovalentaria</taxon>
        <taxon>Atherinomorphae</taxon>
        <taxon>Cyprinodontiformes</taxon>
        <taxon>Goodeidae</taxon>
        <taxon>Xenoophorus</taxon>
    </lineage>
</organism>